<sequence>MENTLYLGGFRIRSVTGDDFADELLRHCEARERRRVVFANTNFIVQCRGLRRRLARGSVCVVNDGIGVDLAALLVHGRRFADNLAGSDFIPKLCERSPRPLRFFLLGSRPGVAMRAGQRLVEEYGQEVVGCCDGYDGFAALRESGQLAERINESGADVVLVAFGNPMQEQWMLDHDEAIEAPLMFGVGALLDFLAGEAKRAPEWVRRARLEWLYRLAREPRRLLRRYTLDIVTFLSICLLAGRGAARVGQAR</sequence>
<dbReference type="AlphaFoldDB" id="A1K7P5"/>
<reference evidence="3 4" key="1">
    <citation type="journal article" date="2006" name="Nat. Biotechnol.">
        <title>Complete genome of the mutualistic, N2-fixing grass endophyte Azoarcus sp. strain BH72.</title>
        <authorList>
            <person name="Krause A."/>
            <person name="Ramakumar A."/>
            <person name="Bartels D."/>
            <person name="Battistoni F."/>
            <person name="Bekel T."/>
            <person name="Boch J."/>
            <person name="Boehm M."/>
            <person name="Friedrich F."/>
            <person name="Hurek T."/>
            <person name="Krause L."/>
            <person name="Linke B."/>
            <person name="McHardy A.C."/>
            <person name="Sarkar A."/>
            <person name="Schneiker S."/>
            <person name="Syed A.A."/>
            <person name="Thauer R."/>
            <person name="Vorhoelter F.-J."/>
            <person name="Weidner S."/>
            <person name="Puehler A."/>
            <person name="Reinhold-Hurek B."/>
            <person name="Kaiser O."/>
            <person name="Goesmann A."/>
        </authorList>
    </citation>
    <scope>NUCLEOTIDE SEQUENCE [LARGE SCALE GENOMIC DNA]</scope>
    <source>
        <strain evidence="3 4">BH72</strain>
    </source>
</reference>
<dbReference type="PANTHER" id="PTHR34136">
    <property type="match status" value="1"/>
</dbReference>
<dbReference type="eggNOG" id="COG1922">
    <property type="taxonomic scope" value="Bacteria"/>
</dbReference>
<dbReference type="KEGG" id="aoa:dqs_2366"/>
<dbReference type="CAZy" id="GT26">
    <property type="family name" value="Glycosyltransferase Family 26"/>
</dbReference>
<gene>
    <name evidence="3" type="primary">gumM</name>
    <name evidence="3" type="ordered locus">azo2233</name>
</gene>
<keyword evidence="1 3" id="KW-0328">Glycosyltransferase</keyword>
<evidence type="ECO:0000256" key="1">
    <source>
        <dbReference type="ARBA" id="ARBA00022676"/>
    </source>
</evidence>
<dbReference type="CDD" id="cd06533">
    <property type="entry name" value="Glyco_transf_WecG_TagA"/>
    <property type="match status" value="1"/>
</dbReference>
<dbReference type="HOGENOM" id="CLU_063203_1_0_4"/>
<keyword evidence="4" id="KW-1185">Reference proteome</keyword>
<dbReference type="NCBIfam" id="TIGR00696">
    <property type="entry name" value="wecG_tagA_cpsF"/>
    <property type="match status" value="1"/>
</dbReference>
<dbReference type="OrthoDB" id="9808602at2"/>
<dbReference type="InterPro" id="IPR004629">
    <property type="entry name" value="WecG_TagA_CpsF"/>
</dbReference>
<name>A1K7P5_AZOSB</name>
<evidence type="ECO:0000256" key="2">
    <source>
        <dbReference type="ARBA" id="ARBA00022679"/>
    </source>
</evidence>
<dbReference type="STRING" id="62928.azo2233"/>
<dbReference type="Pfam" id="PF03808">
    <property type="entry name" value="Glyco_tran_WecG"/>
    <property type="match status" value="1"/>
</dbReference>
<dbReference type="GO" id="GO:0016758">
    <property type="term" value="F:hexosyltransferase activity"/>
    <property type="evidence" value="ECO:0007669"/>
    <property type="project" value="TreeGrafter"/>
</dbReference>
<evidence type="ECO:0000313" key="3">
    <source>
        <dbReference type="EMBL" id="CAL94850.1"/>
    </source>
</evidence>
<accession>A1K7P5</accession>
<dbReference type="KEGG" id="azo:azo2233"/>
<proteinExistence type="predicted"/>
<evidence type="ECO:0000313" key="4">
    <source>
        <dbReference type="Proteomes" id="UP000002588"/>
    </source>
</evidence>
<dbReference type="PANTHER" id="PTHR34136:SF1">
    <property type="entry name" value="UDP-N-ACETYL-D-MANNOSAMINURONIC ACID TRANSFERASE"/>
    <property type="match status" value="1"/>
</dbReference>
<organism evidence="3 4">
    <name type="scientific">Azoarcus sp. (strain BH72)</name>
    <dbReference type="NCBI Taxonomy" id="418699"/>
    <lineage>
        <taxon>Bacteria</taxon>
        <taxon>Pseudomonadati</taxon>
        <taxon>Pseudomonadota</taxon>
        <taxon>Betaproteobacteria</taxon>
        <taxon>Rhodocyclales</taxon>
        <taxon>Zoogloeaceae</taxon>
        <taxon>Azoarcus</taxon>
    </lineage>
</organism>
<protein>
    <submittedName>
        <fullName evidence="3">Glycosyltransferase</fullName>
        <ecNumber evidence="3">2.4.1.-</ecNumber>
    </submittedName>
</protein>
<keyword evidence="2 3" id="KW-0808">Transferase</keyword>
<dbReference type="RefSeq" id="WP_011765964.1">
    <property type="nucleotide sequence ID" value="NC_008702.1"/>
</dbReference>
<dbReference type="EMBL" id="AM406670">
    <property type="protein sequence ID" value="CAL94850.1"/>
    <property type="molecule type" value="Genomic_DNA"/>
</dbReference>
<dbReference type="Proteomes" id="UP000002588">
    <property type="component" value="Chromosome"/>
</dbReference>
<dbReference type="EC" id="2.4.1.-" evidence="3"/>